<dbReference type="SUPFAM" id="SSF109755">
    <property type="entry name" value="PhoU-like"/>
    <property type="match status" value="1"/>
</dbReference>
<feature type="domain" description="PhoU" evidence="8">
    <location>
        <begin position="18"/>
        <end position="105"/>
    </location>
</feature>
<evidence type="ECO:0000313" key="10">
    <source>
        <dbReference type="Proteomes" id="UP000824165"/>
    </source>
</evidence>
<proteinExistence type="inferred from homology"/>
<keyword evidence="4 7" id="KW-0813">Transport</keyword>
<dbReference type="PANTHER" id="PTHR42930:SF3">
    <property type="entry name" value="PHOSPHATE-SPECIFIC TRANSPORT SYSTEM ACCESSORY PROTEIN PHOU"/>
    <property type="match status" value="1"/>
</dbReference>
<evidence type="ECO:0000256" key="2">
    <source>
        <dbReference type="ARBA" id="ARBA00008107"/>
    </source>
</evidence>
<evidence type="ECO:0000256" key="3">
    <source>
        <dbReference type="ARBA" id="ARBA00011738"/>
    </source>
</evidence>
<reference evidence="9" key="2">
    <citation type="journal article" date="2021" name="PeerJ">
        <title>Extensive microbial diversity within the chicken gut microbiome revealed by metagenomics and culture.</title>
        <authorList>
            <person name="Gilroy R."/>
            <person name="Ravi A."/>
            <person name="Getino M."/>
            <person name="Pursley I."/>
            <person name="Horton D.L."/>
            <person name="Alikhan N.F."/>
            <person name="Baker D."/>
            <person name="Gharbi K."/>
            <person name="Hall N."/>
            <person name="Watson M."/>
            <person name="Adriaenssens E.M."/>
            <person name="Foster-Nyarko E."/>
            <person name="Jarju S."/>
            <person name="Secka A."/>
            <person name="Antonio M."/>
            <person name="Oren A."/>
            <person name="Chaudhuri R.R."/>
            <person name="La Ragione R."/>
            <person name="Hildebrand F."/>
            <person name="Pallen M.J."/>
        </authorList>
    </citation>
    <scope>NUCLEOTIDE SEQUENCE</scope>
    <source>
        <strain evidence="9">CHK181-108</strain>
    </source>
</reference>
<reference evidence="9" key="1">
    <citation type="submission" date="2020-10" db="EMBL/GenBank/DDBJ databases">
        <authorList>
            <person name="Gilroy R."/>
        </authorList>
    </citation>
    <scope>NUCLEOTIDE SEQUENCE</scope>
    <source>
        <strain evidence="9">CHK181-108</strain>
    </source>
</reference>
<evidence type="ECO:0000256" key="7">
    <source>
        <dbReference type="PIRNR" id="PIRNR003107"/>
    </source>
</evidence>
<comment type="subunit">
    <text evidence="3 7">Homodimer.</text>
</comment>
<organism evidence="9 10">
    <name type="scientific">Candidatus Ornithomonoglobus intestinigallinarum</name>
    <dbReference type="NCBI Taxonomy" id="2840894"/>
    <lineage>
        <taxon>Bacteria</taxon>
        <taxon>Bacillati</taxon>
        <taxon>Bacillota</taxon>
        <taxon>Clostridia</taxon>
        <taxon>Candidatus Ornithomonoglobus</taxon>
    </lineage>
</organism>
<comment type="similarity">
    <text evidence="2 7">Belongs to the PhoU family.</text>
</comment>
<dbReference type="GO" id="GO:0045936">
    <property type="term" value="P:negative regulation of phosphate metabolic process"/>
    <property type="evidence" value="ECO:0007669"/>
    <property type="project" value="InterPro"/>
</dbReference>
<dbReference type="AlphaFoldDB" id="A0A9D1H258"/>
<keyword evidence="6 7" id="KW-0592">Phosphate transport</keyword>
<dbReference type="GO" id="GO:0005737">
    <property type="term" value="C:cytoplasm"/>
    <property type="evidence" value="ECO:0007669"/>
    <property type="project" value="UniProtKB-SubCell"/>
</dbReference>
<evidence type="ECO:0000256" key="5">
    <source>
        <dbReference type="ARBA" id="ARBA00022490"/>
    </source>
</evidence>
<gene>
    <name evidence="9" type="primary">phoU</name>
    <name evidence="9" type="ORF">IAA60_02980</name>
</gene>
<feature type="domain" description="PhoU" evidence="8">
    <location>
        <begin position="120"/>
        <end position="208"/>
    </location>
</feature>
<dbReference type="Gene3D" id="1.20.58.220">
    <property type="entry name" value="Phosphate transport system protein phou homolog 2, domain 2"/>
    <property type="match status" value="1"/>
</dbReference>
<dbReference type="PANTHER" id="PTHR42930">
    <property type="entry name" value="PHOSPHATE-SPECIFIC TRANSPORT SYSTEM ACCESSORY PROTEIN PHOU"/>
    <property type="match status" value="1"/>
</dbReference>
<evidence type="ECO:0000256" key="1">
    <source>
        <dbReference type="ARBA" id="ARBA00004496"/>
    </source>
</evidence>
<dbReference type="NCBIfam" id="TIGR02135">
    <property type="entry name" value="phoU_full"/>
    <property type="match status" value="1"/>
</dbReference>
<evidence type="ECO:0000256" key="4">
    <source>
        <dbReference type="ARBA" id="ARBA00022448"/>
    </source>
</evidence>
<dbReference type="GO" id="GO:0030643">
    <property type="term" value="P:intracellular phosphate ion homeostasis"/>
    <property type="evidence" value="ECO:0007669"/>
    <property type="project" value="InterPro"/>
</dbReference>
<accession>A0A9D1H258</accession>
<evidence type="ECO:0000259" key="8">
    <source>
        <dbReference type="Pfam" id="PF01895"/>
    </source>
</evidence>
<name>A0A9D1H258_9FIRM</name>
<comment type="subcellular location">
    <subcellularLocation>
        <location evidence="1 7">Cytoplasm</location>
    </subcellularLocation>
</comment>
<dbReference type="Proteomes" id="UP000824165">
    <property type="component" value="Unassembled WGS sequence"/>
</dbReference>
<sequence length="222" mass="24835">MPRRTFDNELRELHNEFIEMGEMIENAISESIEAFTKGDAELARKVSKNDYSVNKLEQEIQSKALNMLLRQQPVARDLRKVSTALKVASDMERIGDQSADIADIVLRFADGQQPVQSVRIDEMAKVATEMVKACVSAFICDDIALAEKVIEEDDKLDGLFNNVKNDIVKSLKSADGSDETVNSCIDLLMIAKHFEKIGDHAVNIAEWTKFCDSGVLNDVRLL</sequence>
<dbReference type="InterPro" id="IPR026022">
    <property type="entry name" value="PhoU_dom"/>
</dbReference>
<dbReference type="GO" id="GO:0006817">
    <property type="term" value="P:phosphate ion transport"/>
    <property type="evidence" value="ECO:0007669"/>
    <property type="project" value="UniProtKB-KW"/>
</dbReference>
<dbReference type="PIRSF" id="PIRSF003107">
    <property type="entry name" value="PhoU"/>
    <property type="match status" value="1"/>
</dbReference>
<keyword evidence="5 7" id="KW-0963">Cytoplasm</keyword>
<dbReference type="EMBL" id="DVLU01000026">
    <property type="protein sequence ID" value="HIT84853.1"/>
    <property type="molecule type" value="Genomic_DNA"/>
</dbReference>
<dbReference type="InterPro" id="IPR028366">
    <property type="entry name" value="PhoU"/>
</dbReference>
<comment type="caution">
    <text evidence="9">The sequence shown here is derived from an EMBL/GenBank/DDBJ whole genome shotgun (WGS) entry which is preliminary data.</text>
</comment>
<dbReference type="Pfam" id="PF01895">
    <property type="entry name" value="PhoU"/>
    <property type="match status" value="2"/>
</dbReference>
<dbReference type="InterPro" id="IPR038078">
    <property type="entry name" value="PhoU-like_sf"/>
</dbReference>
<dbReference type="FunFam" id="1.20.58.220:FF:000004">
    <property type="entry name" value="Phosphate-specific transport system accessory protein PhoU"/>
    <property type="match status" value="1"/>
</dbReference>
<protein>
    <recommendedName>
        <fullName evidence="7">Phosphate-specific transport system accessory protein PhoU</fullName>
    </recommendedName>
</protein>
<evidence type="ECO:0000256" key="6">
    <source>
        <dbReference type="ARBA" id="ARBA00022592"/>
    </source>
</evidence>
<comment type="function">
    <text evidence="7">Plays a role in the regulation of phosphate uptake.</text>
</comment>
<evidence type="ECO:0000313" key="9">
    <source>
        <dbReference type="EMBL" id="HIT84853.1"/>
    </source>
</evidence>